<dbReference type="InterPro" id="IPR003594">
    <property type="entry name" value="HATPase_dom"/>
</dbReference>
<keyword evidence="9" id="KW-1133">Transmembrane helix</keyword>
<dbReference type="RefSeq" id="WP_279346999.1">
    <property type="nucleotide sequence ID" value="NZ_JBHUOJ010000037.1"/>
</dbReference>
<organism evidence="13 14">
    <name type="scientific">Christiangramia antarctica</name>
    <dbReference type="NCBI Taxonomy" id="2058158"/>
    <lineage>
        <taxon>Bacteria</taxon>
        <taxon>Pseudomonadati</taxon>
        <taxon>Bacteroidota</taxon>
        <taxon>Flavobacteriia</taxon>
        <taxon>Flavobacteriales</taxon>
        <taxon>Flavobacteriaceae</taxon>
        <taxon>Christiangramia</taxon>
    </lineage>
</organism>
<dbReference type="CDD" id="cd17574">
    <property type="entry name" value="REC_OmpR"/>
    <property type="match status" value="1"/>
</dbReference>
<sequence>MKVSNFWFILFTAFIVSCNSNSSDADYQVGFSQCLSNHPWRNSMNQSMKIKASLNPDLNLEIKEAEGNSRRQIRDIREMIADGKDLIIISPLDPDTIAPVVEEAHTAGIPVILIDRKVNSESYDAFIGADNINVGRNAANYIASTSQGQINVVELKGVDNSTPTKERSLGFHQIVDNEENILVVKSFKGLPKTEFVQMLDSIGNEIDFIYAFNDELARQAWKLTQIKGLEDKIKIIGVDGLSIPDGGIEMVQKGMATATIFYPTGGAEAIELATDILNKNNYSRNNVLTTIVIDRFNAELMKNQLDKIFQQQGEIEDQIIAINQTQDLYYAQNNLLKSTMVLLAVILSLAIYSIYSIFAIRRKNKQLQSTNKKITDQRNEIEKIAQEVSQSNEAKMNFFTGISHEFKTPITLIQSSIESLAGHSMIKSSKLMGEVELIYNNSNRLLRLINNLLDFRKVEDRNFNLRVSKTNIYTFSKHILNDFQREAKKSSIHLELTSNNEKLELFIDRNLMDKVYFNLMSNAFKFTPENGNITINIVDVENTNEVKIHFKDSGIGIPKEEIKNVFDAFFRGSTNRKNSSGIGLNLTKQFIDLHLGKIEVRSKHGTEFIITLLKGKTHFNEDQIIEEHALVESSLVDFSSENLEDNAYLHDDSHSDEDRYSILIIEDNKDLSRFLKNKLGQEYDIYLSDGTDAIEMAFGNMPDIIICDVNLPEKSGFDICSILKNDLRTSHIPTVILTALGDKESYLKGLSSGTDLYLTKPFSYAILTQSLRSLLFNREKLRYYYINNIYKIDQKNSFGNPEQQFLSKLNENIKINIENPEFTVENLAEDLNISRVQLYRKVKSILGISISDYITNFKLENAKNFLKNSSLTVAEIAYKTGFNSPSYFSRAFKNKYETTPASYRKSST</sequence>
<dbReference type="SMART" id="SM00387">
    <property type="entry name" value="HATPase_c"/>
    <property type="match status" value="1"/>
</dbReference>
<dbReference type="Pfam" id="PF12833">
    <property type="entry name" value="HTH_18"/>
    <property type="match status" value="1"/>
</dbReference>
<evidence type="ECO:0000256" key="4">
    <source>
        <dbReference type="ARBA" id="ARBA00023015"/>
    </source>
</evidence>
<keyword evidence="9" id="KW-0812">Transmembrane</keyword>
<keyword evidence="5" id="KW-0238">DNA-binding</keyword>
<dbReference type="PROSITE" id="PS50109">
    <property type="entry name" value="HIS_KIN"/>
    <property type="match status" value="1"/>
</dbReference>
<dbReference type="Gene3D" id="1.10.287.130">
    <property type="match status" value="1"/>
</dbReference>
<evidence type="ECO:0000256" key="9">
    <source>
        <dbReference type="SAM" id="Phobius"/>
    </source>
</evidence>
<dbReference type="Pfam" id="PF00072">
    <property type="entry name" value="Response_reg"/>
    <property type="match status" value="1"/>
</dbReference>
<evidence type="ECO:0000256" key="3">
    <source>
        <dbReference type="ARBA" id="ARBA00022553"/>
    </source>
</evidence>
<dbReference type="SUPFAM" id="SSF46689">
    <property type="entry name" value="Homeodomain-like"/>
    <property type="match status" value="1"/>
</dbReference>
<dbReference type="InterPro" id="IPR018062">
    <property type="entry name" value="HTH_AraC-typ_CS"/>
</dbReference>
<feature type="domain" description="HTH araC/xylS-type" evidence="10">
    <location>
        <begin position="807"/>
        <end position="906"/>
    </location>
</feature>
<evidence type="ECO:0000256" key="7">
    <source>
        <dbReference type="PROSITE-ProRule" id="PRU00169"/>
    </source>
</evidence>
<name>A0ABW5X9J9_9FLAO</name>
<dbReference type="InterPro" id="IPR001789">
    <property type="entry name" value="Sig_transdc_resp-reg_receiver"/>
</dbReference>
<protein>
    <recommendedName>
        <fullName evidence="2">histidine kinase</fullName>
        <ecNumber evidence="2">2.7.13.3</ecNumber>
    </recommendedName>
</protein>
<dbReference type="Pfam" id="PF02518">
    <property type="entry name" value="HATPase_c"/>
    <property type="match status" value="1"/>
</dbReference>
<dbReference type="SUPFAM" id="SSF55874">
    <property type="entry name" value="ATPase domain of HSP90 chaperone/DNA topoisomerase II/histidine kinase"/>
    <property type="match status" value="1"/>
</dbReference>
<keyword evidence="8" id="KW-0175">Coiled coil</keyword>
<dbReference type="Proteomes" id="UP001597438">
    <property type="component" value="Unassembled WGS sequence"/>
</dbReference>
<accession>A0ABW5X9J9</accession>
<evidence type="ECO:0000259" key="10">
    <source>
        <dbReference type="PROSITE" id="PS01124"/>
    </source>
</evidence>
<dbReference type="SUPFAM" id="SSF53822">
    <property type="entry name" value="Periplasmic binding protein-like I"/>
    <property type="match status" value="1"/>
</dbReference>
<comment type="catalytic activity">
    <reaction evidence="1">
        <text>ATP + protein L-histidine = ADP + protein N-phospho-L-histidine.</text>
        <dbReference type="EC" id="2.7.13.3"/>
    </reaction>
</comment>
<feature type="domain" description="Histidine kinase" evidence="11">
    <location>
        <begin position="401"/>
        <end position="616"/>
    </location>
</feature>
<reference evidence="14" key="1">
    <citation type="journal article" date="2019" name="Int. J. Syst. Evol. Microbiol.">
        <title>The Global Catalogue of Microorganisms (GCM) 10K type strain sequencing project: providing services to taxonomists for standard genome sequencing and annotation.</title>
        <authorList>
            <consortium name="The Broad Institute Genomics Platform"/>
            <consortium name="The Broad Institute Genome Sequencing Center for Infectious Disease"/>
            <person name="Wu L."/>
            <person name="Ma J."/>
        </authorList>
    </citation>
    <scope>NUCLEOTIDE SEQUENCE [LARGE SCALE GENOMIC DNA]</scope>
    <source>
        <strain evidence="14">KCTC 52925</strain>
    </source>
</reference>
<dbReference type="SUPFAM" id="SSF47384">
    <property type="entry name" value="Homodimeric domain of signal transducing histidine kinase"/>
    <property type="match status" value="1"/>
</dbReference>
<dbReference type="EC" id="2.7.13.3" evidence="2"/>
<feature type="domain" description="Response regulatory" evidence="12">
    <location>
        <begin position="661"/>
        <end position="775"/>
    </location>
</feature>
<dbReference type="EMBL" id="JBHUOJ010000037">
    <property type="protein sequence ID" value="MFD2835009.1"/>
    <property type="molecule type" value="Genomic_DNA"/>
</dbReference>
<dbReference type="InterPro" id="IPR036097">
    <property type="entry name" value="HisK_dim/P_sf"/>
</dbReference>
<evidence type="ECO:0000259" key="11">
    <source>
        <dbReference type="PROSITE" id="PS50109"/>
    </source>
</evidence>
<feature type="modified residue" description="4-aspartylphosphate" evidence="7">
    <location>
        <position position="708"/>
    </location>
</feature>
<feature type="coiled-coil region" evidence="8">
    <location>
        <begin position="360"/>
        <end position="394"/>
    </location>
</feature>
<dbReference type="InterPro" id="IPR028082">
    <property type="entry name" value="Peripla_BP_I"/>
</dbReference>
<dbReference type="SMART" id="SM00388">
    <property type="entry name" value="HisKA"/>
    <property type="match status" value="1"/>
</dbReference>
<dbReference type="CDD" id="cd00082">
    <property type="entry name" value="HisKA"/>
    <property type="match status" value="1"/>
</dbReference>
<evidence type="ECO:0000256" key="8">
    <source>
        <dbReference type="SAM" id="Coils"/>
    </source>
</evidence>
<keyword evidence="6" id="KW-0804">Transcription</keyword>
<dbReference type="PROSITE" id="PS01124">
    <property type="entry name" value="HTH_ARAC_FAMILY_2"/>
    <property type="match status" value="1"/>
</dbReference>
<dbReference type="InterPro" id="IPR003661">
    <property type="entry name" value="HisK_dim/P_dom"/>
</dbReference>
<dbReference type="InterPro" id="IPR020449">
    <property type="entry name" value="Tscrpt_reg_AraC-type_HTH"/>
</dbReference>
<comment type="caution">
    <text evidence="13">The sequence shown here is derived from an EMBL/GenBank/DDBJ whole genome shotgun (WGS) entry which is preliminary data.</text>
</comment>
<evidence type="ECO:0000256" key="5">
    <source>
        <dbReference type="ARBA" id="ARBA00023125"/>
    </source>
</evidence>
<keyword evidence="14" id="KW-1185">Reference proteome</keyword>
<dbReference type="InterPro" id="IPR005467">
    <property type="entry name" value="His_kinase_dom"/>
</dbReference>
<dbReference type="PANTHER" id="PTHR43547:SF2">
    <property type="entry name" value="HYBRID SIGNAL TRANSDUCTION HISTIDINE KINASE C"/>
    <property type="match status" value="1"/>
</dbReference>
<dbReference type="Gene3D" id="3.40.50.2300">
    <property type="match status" value="3"/>
</dbReference>
<dbReference type="InterPro" id="IPR036890">
    <property type="entry name" value="HATPase_C_sf"/>
</dbReference>
<dbReference type="PROSITE" id="PS00041">
    <property type="entry name" value="HTH_ARAC_FAMILY_1"/>
    <property type="match status" value="1"/>
</dbReference>
<dbReference type="Gene3D" id="1.10.10.60">
    <property type="entry name" value="Homeodomain-like"/>
    <property type="match status" value="2"/>
</dbReference>
<evidence type="ECO:0000256" key="2">
    <source>
        <dbReference type="ARBA" id="ARBA00012438"/>
    </source>
</evidence>
<dbReference type="Pfam" id="PF13407">
    <property type="entry name" value="Peripla_BP_4"/>
    <property type="match status" value="1"/>
</dbReference>
<keyword evidence="9" id="KW-0472">Membrane</keyword>
<keyword evidence="4" id="KW-0805">Transcription regulation</keyword>
<dbReference type="InterPro" id="IPR009057">
    <property type="entry name" value="Homeodomain-like_sf"/>
</dbReference>
<dbReference type="PRINTS" id="PR00032">
    <property type="entry name" value="HTHARAC"/>
</dbReference>
<dbReference type="PROSITE" id="PS51257">
    <property type="entry name" value="PROKAR_LIPOPROTEIN"/>
    <property type="match status" value="1"/>
</dbReference>
<dbReference type="CDD" id="cd06308">
    <property type="entry name" value="PBP1_sensor_kinase-like"/>
    <property type="match status" value="1"/>
</dbReference>
<dbReference type="InterPro" id="IPR025997">
    <property type="entry name" value="SBP_2_dom"/>
</dbReference>
<dbReference type="SUPFAM" id="SSF52172">
    <property type="entry name" value="CheY-like"/>
    <property type="match status" value="1"/>
</dbReference>
<evidence type="ECO:0000256" key="6">
    <source>
        <dbReference type="ARBA" id="ARBA00023163"/>
    </source>
</evidence>
<dbReference type="SMART" id="SM00342">
    <property type="entry name" value="HTH_ARAC"/>
    <property type="match status" value="1"/>
</dbReference>
<gene>
    <name evidence="13" type="ORF">ACFSYS_17095</name>
</gene>
<evidence type="ECO:0000259" key="12">
    <source>
        <dbReference type="PROSITE" id="PS50110"/>
    </source>
</evidence>
<dbReference type="PROSITE" id="PS50110">
    <property type="entry name" value="RESPONSE_REGULATORY"/>
    <property type="match status" value="1"/>
</dbReference>
<evidence type="ECO:0000256" key="1">
    <source>
        <dbReference type="ARBA" id="ARBA00000085"/>
    </source>
</evidence>
<dbReference type="Pfam" id="PF00512">
    <property type="entry name" value="HisKA"/>
    <property type="match status" value="1"/>
</dbReference>
<dbReference type="PANTHER" id="PTHR43547">
    <property type="entry name" value="TWO-COMPONENT HISTIDINE KINASE"/>
    <property type="match status" value="1"/>
</dbReference>
<evidence type="ECO:0000313" key="14">
    <source>
        <dbReference type="Proteomes" id="UP001597438"/>
    </source>
</evidence>
<dbReference type="Gene3D" id="3.30.565.10">
    <property type="entry name" value="Histidine kinase-like ATPase, C-terminal domain"/>
    <property type="match status" value="1"/>
</dbReference>
<keyword evidence="3 7" id="KW-0597">Phosphoprotein</keyword>
<evidence type="ECO:0000313" key="13">
    <source>
        <dbReference type="EMBL" id="MFD2835009.1"/>
    </source>
</evidence>
<dbReference type="InterPro" id="IPR018060">
    <property type="entry name" value="HTH_AraC"/>
</dbReference>
<proteinExistence type="predicted"/>
<feature type="transmembrane region" description="Helical" evidence="9">
    <location>
        <begin position="340"/>
        <end position="360"/>
    </location>
</feature>
<dbReference type="SMART" id="SM00448">
    <property type="entry name" value="REC"/>
    <property type="match status" value="1"/>
</dbReference>
<dbReference type="InterPro" id="IPR011006">
    <property type="entry name" value="CheY-like_superfamily"/>
</dbReference>